<evidence type="ECO:0000256" key="1">
    <source>
        <dbReference type="SAM" id="MobiDB-lite"/>
    </source>
</evidence>
<feature type="domain" description="YdbS-like PH" evidence="3">
    <location>
        <begin position="433"/>
        <end position="489"/>
    </location>
</feature>
<feature type="compositionally biased region" description="Low complexity" evidence="1">
    <location>
        <begin position="538"/>
        <end position="589"/>
    </location>
</feature>
<feature type="transmembrane region" description="Helical" evidence="2">
    <location>
        <begin position="70"/>
        <end position="91"/>
    </location>
</feature>
<feature type="transmembrane region" description="Helical" evidence="2">
    <location>
        <begin position="30"/>
        <end position="50"/>
    </location>
</feature>
<dbReference type="KEGG" id="asla:NCTC11923_01008"/>
<feature type="region of interest" description="Disordered" evidence="1">
    <location>
        <begin position="186"/>
        <end position="211"/>
    </location>
</feature>
<dbReference type="AlphaFoldDB" id="A0A448KBR2"/>
<proteinExistence type="predicted"/>
<dbReference type="InterPro" id="IPR005182">
    <property type="entry name" value="YdbS-like_PH"/>
</dbReference>
<dbReference type="PANTHER" id="PTHR34473:SF2">
    <property type="entry name" value="UPF0699 TRANSMEMBRANE PROTEIN YDBT"/>
    <property type="match status" value="1"/>
</dbReference>
<feature type="transmembrane region" description="Helical" evidence="2">
    <location>
        <begin position="263"/>
        <end position="284"/>
    </location>
</feature>
<dbReference type="EMBL" id="LR134363">
    <property type="protein sequence ID" value="VEG74374.1"/>
    <property type="molecule type" value="Genomic_DNA"/>
</dbReference>
<reference evidence="4 5" key="1">
    <citation type="submission" date="2018-12" db="EMBL/GenBank/DDBJ databases">
        <authorList>
            <consortium name="Pathogen Informatics"/>
        </authorList>
    </citation>
    <scope>NUCLEOTIDE SEQUENCE [LARGE SCALE GENOMIC DNA]</scope>
    <source>
        <strain evidence="4 5">NCTC11923</strain>
    </source>
</reference>
<feature type="transmembrane region" description="Helical" evidence="2">
    <location>
        <begin position="236"/>
        <end position="257"/>
    </location>
</feature>
<feature type="domain" description="YdbS-like PH" evidence="3">
    <location>
        <begin position="96"/>
        <end position="175"/>
    </location>
</feature>
<feature type="compositionally biased region" description="Low complexity" evidence="1">
    <location>
        <begin position="596"/>
        <end position="610"/>
    </location>
</feature>
<evidence type="ECO:0000256" key="2">
    <source>
        <dbReference type="SAM" id="Phobius"/>
    </source>
</evidence>
<dbReference type="Pfam" id="PF03703">
    <property type="entry name" value="bPH_2"/>
    <property type="match status" value="2"/>
</dbReference>
<evidence type="ECO:0000313" key="4">
    <source>
        <dbReference type="EMBL" id="VEG74374.1"/>
    </source>
</evidence>
<gene>
    <name evidence="4" type="ORF">NCTC11923_01008</name>
</gene>
<evidence type="ECO:0000259" key="3">
    <source>
        <dbReference type="Pfam" id="PF03703"/>
    </source>
</evidence>
<organism evidence="4 5">
    <name type="scientific">Actinomyces slackii</name>
    <dbReference type="NCBI Taxonomy" id="52774"/>
    <lineage>
        <taxon>Bacteria</taxon>
        <taxon>Bacillati</taxon>
        <taxon>Actinomycetota</taxon>
        <taxon>Actinomycetes</taxon>
        <taxon>Actinomycetales</taxon>
        <taxon>Actinomycetaceae</taxon>
        <taxon>Actinomyces</taxon>
    </lineage>
</organism>
<accession>A0A448KBR2</accession>
<dbReference type="PANTHER" id="PTHR34473">
    <property type="entry name" value="UPF0699 TRANSMEMBRANE PROTEIN YDBS"/>
    <property type="match status" value="1"/>
</dbReference>
<protein>
    <submittedName>
        <fullName evidence="4">Bacterial membrane flanked domain</fullName>
    </submittedName>
</protein>
<evidence type="ECO:0000313" key="5">
    <source>
        <dbReference type="Proteomes" id="UP000276899"/>
    </source>
</evidence>
<keyword evidence="2" id="KW-0472">Membrane</keyword>
<dbReference type="RefSeq" id="WP_084501224.1">
    <property type="nucleotide sequence ID" value="NZ_CBCRWE010000079.1"/>
</dbReference>
<dbReference type="Proteomes" id="UP000276899">
    <property type="component" value="Chromosome"/>
</dbReference>
<sequence length="610" mass="64887">MTRRQAAGGRHKQERGIALPADVRWRRVSIVTPILEGWKIATGILAFITVQNLDEIVQAYRYLDERGGIAAAHVLYAGLVVAALLLIWALLGLASWWRRSYAVDADGVYLRTGLLFRQLRTARLPRIQSVDVVHPLLGRILGMGQLTVEVAGGKDSRVVIGFLRTRDLEALRERILDLAAGVADGPHNAAASPAGREAPGEGGVEAPGRIPRSREEHPLYAVQPGMLLASMARSGVVVGGLVFALASIGAAAVALITSEMASLSALGALMPALATPVGVITIVWRRFNNGWDFRAAATPSGIRMRYGLTSEISRTLPPGRVHAVKIGQPLLWRSKDWWRVEIVVAGREGSSEDNGQSAAIDVLLPVGQRATALRALWLVISDLGHADPDGLLASALDGMDEDGVGDRRAPVGEPGRGFVRVSPRGRVFSPIVWRREAIILTGTCVIVRTGRVRRRIIAVPYERIQSLRVLRGPMARRLGLASLKLDMVADDLSMWVGNLPAVDAYALVHEIAERSVMRRSQEHLDRWLQRAITVPGASDDPGASAAGRPAVASVAAPPAAGPPAAAAPTVGSSAAERTIAEPPAAGWPVAEPPAAGPAAAGWPVVESPDP</sequence>
<dbReference type="STRING" id="1278298.GCA_000428685_02394"/>
<feature type="region of interest" description="Disordered" evidence="1">
    <location>
        <begin position="538"/>
        <end position="610"/>
    </location>
</feature>
<keyword evidence="2" id="KW-0812">Transmembrane</keyword>
<keyword evidence="2" id="KW-1133">Transmembrane helix</keyword>
<keyword evidence="5" id="KW-1185">Reference proteome</keyword>
<name>A0A448KBR2_9ACTO</name>